<keyword evidence="1" id="KW-0472">Membrane</keyword>
<dbReference type="Proteomes" id="UP001152320">
    <property type="component" value="Chromosome 2"/>
</dbReference>
<comment type="caution">
    <text evidence="2">The sequence shown here is derived from an EMBL/GenBank/DDBJ whole genome shotgun (WGS) entry which is preliminary data.</text>
</comment>
<name>A0A9Q1CNU8_HOLLE</name>
<evidence type="ECO:0000256" key="1">
    <source>
        <dbReference type="SAM" id="Phobius"/>
    </source>
</evidence>
<evidence type="ECO:0000313" key="2">
    <source>
        <dbReference type="EMBL" id="KAJ8047839.1"/>
    </source>
</evidence>
<sequence>MSTNIVITVFSSVTVILLFTIVDVSSESATPATNSNACHNKTCTGSDCGNCSDFPVTLVLVSVVICLVPPITWGMVICYACKSDPLKRRRRIEQRRRRRAREALVRSLEENVGMNDLPPSYQEARNCPLYRPVALSPHLNSKLAGSVDGTLVHSRYLDHET</sequence>
<evidence type="ECO:0000313" key="3">
    <source>
        <dbReference type="Proteomes" id="UP001152320"/>
    </source>
</evidence>
<keyword evidence="1" id="KW-1133">Transmembrane helix</keyword>
<dbReference type="AlphaFoldDB" id="A0A9Q1CNU8"/>
<gene>
    <name evidence="2" type="ORF">HOLleu_06949</name>
</gene>
<protein>
    <submittedName>
        <fullName evidence="2">Uncharacterized protein</fullName>
    </submittedName>
</protein>
<accession>A0A9Q1CNU8</accession>
<proteinExistence type="predicted"/>
<feature type="transmembrane region" description="Helical" evidence="1">
    <location>
        <begin position="5"/>
        <end position="22"/>
    </location>
</feature>
<keyword evidence="1" id="KW-0812">Transmembrane</keyword>
<reference evidence="2" key="1">
    <citation type="submission" date="2021-10" db="EMBL/GenBank/DDBJ databases">
        <title>Tropical sea cucumber genome reveals ecological adaptation and Cuvierian tubules defense mechanism.</title>
        <authorList>
            <person name="Chen T."/>
        </authorList>
    </citation>
    <scope>NUCLEOTIDE SEQUENCE</scope>
    <source>
        <strain evidence="2">Nanhai2018</strain>
        <tissue evidence="2">Muscle</tissue>
    </source>
</reference>
<feature type="transmembrane region" description="Helical" evidence="1">
    <location>
        <begin position="59"/>
        <end position="81"/>
    </location>
</feature>
<organism evidence="2 3">
    <name type="scientific">Holothuria leucospilota</name>
    <name type="common">Black long sea cucumber</name>
    <name type="synonym">Mertensiothuria leucospilota</name>
    <dbReference type="NCBI Taxonomy" id="206669"/>
    <lineage>
        <taxon>Eukaryota</taxon>
        <taxon>Metazoa</taxon>
        <taxon>Echinodermata</taxon>
        <taxon>Eleutherozoa</taxon>
        <taxon>Echinozoa</taxon>
        <taxon>Holothuroidea</taxon>
        <taxon>Aspidochirotacea</taxon>
        <taxon>Aspidochirotida</taxon>
        <taxon>Holothuriidae</taxon>
        <taxon>Holothuria</taxon>
    </lineage>
</organism>
<dbReference type="EMBL" id="JAIZAY010000002">
    <property type="protein sequence ID" value="KAJ8047839.1"/>
    <property type="molecule type" value="Genomic_DNA"/>
</dbReference>
<keyword evidence="3" id="KW-1185">Reference proteome</keyword>